<name>A0A316EY47_9BURK</name>
<sequence length="501" mass="55109">MGDWINQNMSVIYSAIALGILLMIYLSNKFRIDFLLMNFWYGLPVVGKIARLSRDNTRHAKNKTWTISERTLCDAYKQFIHFTTEDEFNKRLTYLSKANDLGRSPTPGWMMGLLFVLVLAEGLGFSYMLGTWMAGESGSENTRQLLMWAVVFVLCVIFVFVMHAAGHQLYRSNLVAKADRDWRADGQPGKFSSHNIKLDDVQSKDDDQPEYTQCANRVGTGRSYFMVGTAIVIIVVVAVVSTIMRMRHLDSEHTASTTLSAPANATGGNPFDKLGQGLPNEVLQSQAKAEAKAAEDGKAAYKDEGYAAFFMLAFIFAITQLVGIAGGYKWGFAGRESKAAFKGTRGFSTYDDYLSFYAPLAQVAQSKLQALQQKLSERRTNDGLRLEHTFDDFLEEHRVNRLKAMGATAAPAAGATAAAAEAVVAAASAPVKYTAEEALREIDSLTAASGKESAIRFLQSLPDDTRATVTSLLTERKAAREAAEAAARDKEAERARLESLL</sequence>
<feature type="transmembrane region" description="Helical" evidence="2">
    <location>
        <begin position="113"/>
        <end position="133"/>
    </location>
</feature>
<gene>
    <name evidence="3" type="ORF">C7419_1011028</name>
</gene>
<feature type="region of interest" description="Disordered" evidence="1">
    <location>
        <begin position="186"/>
        <end position="210"/>
    </location>
</feature>
<evidence type="ECO:0000256" key="2">
    <source>
        <dbReference type="SAM" id="Phobius"/>
    </source>
</evidence>
<feature type="transmembrane region" description="Helical" evidence="2">
    <location>
        <begin position="306"/>
        <end position="328"/>
    </location>
</feature>
<keyword evidence="2" id="KW-1133">Transmembrane helix</keyword>
<organism evidence="3 4">
    <name type="scientific">Cupriavidus plantarum</name>
    <dbReference type="NCBI Taxonomy" id="942865"/>
    <lineage>
        <taxon>Bacteria</taxon>
        <taxon>Pseudomonadati</taxon>
        <taxon>Pseudomonadota</taxon>
        <taxon>Betaproteobacteria</taxon>
        <taxon>Burkholderiales</taxon>
        <taxon>Burkholderiaceae</taxon>
        <taxon>Cupriavidus</taxon>
    </lineage>
</organism>
<evidence type="ECO:0000313" key="3">
    <source>
        <dbReference type="EMBL" id="PWK37146.1"/>
    </source>
</evidence>
<proteinExistence type="predicted"/>
<accession>A0A316EY47</accession>
<feature type="transmembrane region" description="Helical" evidence="2">
    <location>
        <begin position="145"/>
        <end position="165"/>
    </location>
</feature>
<keyword evidence="2" id="KW-0472">Membrane</keyword>
<feature type="transmembrane region" description="Helical" evidence="2">
    <location>
        <begin position="12"/>
        <end position="28"/>
    </location>
</feature>
<keyword evidence="4" id="KW-1185">Reference proteome</keyword>
<dbReference type="Proteomes" id="UP000245754">
    <property type="component" value="Unassembled WGS sequence"/>
</dbReference>
<evidence type="ECO:0000313" key="4">
    <source>
        <dbReference type="Proteomes" id="UP000245754"/>
    </source>
</evidence>
<keyword evidence="2" id="KW-0812">Transmembrane</keyword>
<evidence type="ECO:0000256" key="1">
    <source>
        <dbReference type="SAM" id="MobiDB-lite"/>
    </source>
</evidence>
<dbReference type="AlphaFoldDB" id="A0A316EY47"/>
<feature type="compositionally biased region" description="Basic and acidic residues" evidence="1">
    <location>
        <begin position="196"/>
        <end position="206"/>
    </location>
</feature>
<feature type="transmembrane region" description="Helical" evidence="2">
    <location>
        <begin position="224"/>
        <end position="244"/>
    </location>
</feature>
<comment type="caution">
    <text evidence="3">The sequence shown here is derived from an EMBL/GenBank/DDBJ whole genome shotgun (WGS) entry which is preliminary data.</text>
</comment>
<protein>
    <submittedName>
        <fullName evidence="3">Uncharacterized protein</fullName>
    </submittedName>
</protein>
<reference evidence="3 4" key="1">
    <citation type="submission" date="2018-05" db="EMBL/GenBank/DDBJ databases">
        <title>Genomic Encyclopedia of Type Strains, Phase IV (KMG-V): Genome sequencing to study the core and pangenomes of soil and plant-associated prokaryotes.</title>
        <authorList>
            <person name="Whitman W."/>
        </authorList>
    </citation>
    <scope>NUCLEOTIDE SEQUENCE [LARGE SCALE GENOMIC DNA]</scope>
    <source>
        <strain evidence="3 4">SLV-132</strain>
    </source>
</reference>
<dbReference type="RefSeq" id="WP_109580904.1">
    <property type="nucleotide sequence ID" value="NZ_QGGT01000001.1"/>
</dbReference>
<dbReference type="EMBL" id="QGGT01000001">
    <property type="protein sequence ID" value="PWK37146.1"/>
    <property type="molecule type" value="Genomic_DNA"/>
</dbReference>